<evidence type="ECO:0000256" key="1">
    <source>
        <dbReference type="ARBA" id="ARBA00005230"/>
    </source>
</evidence>
<evidence type="ECO:0000256" key="7">
    <source>
        <dbReference type="ARBA" id="ARBA00029628"/>
    </source>
</evidence>
<evidence type="ECO:0000256" key="8">
    <source>
        <dbReference type="ARBA" id="ARBA00033135"/>
    </source>
</evidence>
<keyword evidence="5" id="KW-0805">Transcription regulation</keyword>
<gene>
    <name evidence="9" type="ORF">ISP11_21195</name>
</gene>
<dbReference type="Proteomes" id="UP000628560">
    <property type="component" value="Unassembled WGS sequence"/>
</dbReference>
<dbReference type="RefSeq" id="WP_194514283.1">
    <property type="nucleotide sequence ID" value="NZ_JADIXP010000019.1"/>
</dbReference>
<accession>A0ABD4KEU1</accession>
<evidence type="ECO:0000256" key="2">
    <source>
        <dbReference type="ARBA" id="ARBA00015075"/>
    </source>
</evidence>
<comment type="caution">
    <text evidence="9">The sequence shown here is derived from an EMBL/GenBank/DDBJ whole genome shotgun (WGS) entry which is preliminary data.</text>
</comment>
<dbReference type="InterPro" id="IPR011067">
    <property type="entry name" value="Plasmid_toxin/cell-grow_inhib"/>
</dbReference>
<dbReference type="Pfam" id="PF01845">
    <property type="entry name" value="CcdB"/>
    <property type="match status" value="1"/>
</dbReference>
<protein>
    <recommendedName>
        <fullName evidence="2">Toxin CcdB</fullName>
    </recommendedName>
    <alternativeName>
        <fullName evidence="8">Cytotoxic protein CcdB</fullName>
    </alternativeName>
    <alternativeName>
        <fullName evidence="7">Protein LetD</fullName>
    </alternativeName>
</protein>
<evidence type="ECO:0000256" key="3">
    <source>
        <dbReference type="ARBA" id="ARBA00022491"/>
    </source>
</evidence>
<reference evidence="9 10" key="1">
    <citation type="submission" date="2020-11" db="EMBL/GenBank/DDBJ databases">
        <title>Identification of Lelliottia nimipressuralis from Wound Infection by Whole Genome-Based Bacterial Identification.</title>
        <authorList>
            <person name="Navarathna D.H."/>
            <person name="Choi H."/>
            <person name="Jinadatha C."/>
            <person name="Chatterjee P."/>
            <person name="Hwang M."/>
        </authorList>
    </citation>
    <scope>NUCLEOTIDE SEQUENCE [LARGE SCALE GENOMIC DNA]</scope>
    <source>
        <strain evidence="9 10">DN2020</strain>
    </source>
</reference>
<evidence type="ECO:0000313" key="9">
    <source>
        <dbReference type="EMBL" id="MBF4180381.1"/>
    </source>
</evidence>
<sequence length="103" mass="11697">MAQFDIYRNKGKGRDHYPYFMAIQHDLFENLNTRVVIPLTARENLLPISGIHPVVNIAGNNFVILTDLMTSLDLKRLETEPVANARHLHNEIVSAFDLLITGI</sequence>
<keyword evidence="4" id="KW-1277">Toxin-antitoxin system</keyword>
<proteinExistence type="inferred from homology"/>
<dbReference type="AlphaFoldDB" id="A0ABD4KEU1"/>
<organism evidence="9 10">
    <name type="scientific">Lelliottia nimipressuralis</name>
    <dbReference type="NCBI Taxonomy" id="69220"/>
    <lineage>
        <taxon>Bacteria</taxon>
        <taxon>Pseudomonadati</taxon>
        <taxon>Pseudomonadota</taxon>
        <taxon>Gammaproteobacteria</taxon>
        <taxon>Enterobacterales</taxon>
        <taxon>Enterobacteriaceae</taxon>
        <taxon>Lelliottia</taxon>
    </lineage>
</organism>
<comment type="similarity">
    <text evidence="1">Belongs to the CcdB toxin family.</text>
</comment>
<dbReference type="Gene3D" id="2.30.30.110">
    <property type="match status" value="1"/>
</dbReference>
<dbReference type="SUPFAM" id="SSF50118">
    <property type="entry name" value="Cell growth inhibitor/plasmid maintenance toxic component"/>
    <property type="match status" value="1"/>
</dbReference>
<keyword evidence="3" id="KW-0678">Repressor</keyword>
<evidence type="ECO:0000256" key="6">
    <source>
        <dbReference type="ARBA" id="ARBA00023163"/>
    </source>
</evidence>
<evidence type="ECO:0000256" key="5">
    <source>
        <dbReference type="ARBA" id="ARBA00023015"/>
    </source>
</evidence>
<keyword evidence="6" id="KW-0804">Transcription</keyword>
<evidence type="ECO:0000313" key="10">
    <source>
        <dbReference type="Proteomes" id="UP000628560"/>
    </source>
</evidence>
<name>A0ABD4KEU1_9ENTR</name>
<dbReference type="InterPro" id="IPR002712">
    <property type="entry name" value="CcdB"/>
</dbReference>
<evidence type="ECO:0000256" key="4">
    <source>
        <dbReference type="ARBA" id="ARBA00022649"/>
    </source>
</evidence>
<dbReference type="EMBL" id="JADIXP010000019">
    <property type="protein sequence ID" value="MBF4180381.1"/>
    <property type="molecule type" value="Genomic_DNA"/>
</dbReference>